<dbReference type="SUPFAM" id="SSF54160">
    <property type="entry name" value="Chromo domain-like"/>
    <property type="match status" value="1"/>
</dbReference>
<gene>
    <name evidence="3" type="ORF">EPI10_011063</name>
</gene>
<dbReference type="EMBL" id="SMMG02000004">
    <property type="protein sequence ID" value="KAA3477152.1"/>
    <property type="molecule type" value="Genomic_DNA"/>
</dbReference>
<evidence type="ECO:0000259" key="2">
    <source>
        <dbReference type="Pfam" id="PF24626"/>
    </source>
</evidence>
<protein>
    <submittedName>
        <fullName evidence="3">DNA/RNA polymerases superfamily protein</fullName>
    </submittedName>
</protein>
<dbReference type="Pfam" id="PF17921">
    <property type="entry name" value="Integrase_H2C2"/>
    <property type="match status" value="1"/>
</dbReference>
<reference evidence="4" key="1">
    <citation type="journal article" date="2019" name="Plant Biotechnol. J.">
        <title>Genome sequencing of the Australian wild diploid species Gossypium australe highlights disease resistance and delayed gland morphogenesis.</title>
        <authorList>
            <person name="Cai Y."/>
            <person name="Cai X."/>
            <person name="Wang Q."/>
            <person name="Wang P."/>
            <person name="Zhang Y."/>
            <person name="Cai C."/>
            <person name="Xu Y."/>
            <person name="Wang K."/>
            <person name="Zhou Z."/>
            <person name="Wang C."/>
            <person name="Geng S."/>
            <person name="Li B."/>
            <person name="Dong Q."/>
            <person name="Hou Y."/>
            <person name="Wang H."/>
            <person name="Ai P."/>
            <person name="Liu Z."/>
            <person name="Yi F."/>
            <person name="Sun M."/>
            <person name="An G."/>
            <person name="Cheng J."/>
            <person name="Zhang Y."/>
            <person name="Shi Q."/>
            <person name="Xie Y."/>
            <person name="Shi X."/>
            <person name="Chang Y."/>
            <person name="Huang F."/>
            <person name="Chen Y."/>
            <person name="Hong S."/>
            <person name="Mi L."/>
            <person name="Sun Q."/>
            <person name="Zhang L."/>
            <person name="Zhou B."/>
            <person name="Peng R."/>
            <person name="Zhang X."/>
            <person name="Liu F."/>
        </authorList>
    </citation>
    <scope>NUCLEOTIDE SEQUENCE [LARGE SCALE GENOMIC DNA]</scope>
    <source>
        <strain evidence="4">cv. PA1801</strain>
    </source>
</reference>
<proteinExistence type="predicted"/>
<dbReference type="GO" id="GO:0003676">
    <property type="term" value="F:nucleic acid binding"/>
    <property type="evidence" value="ECO:0007669"/>
    <property type="project" value="InterPro"/>
</dbReference>
<dbReference type="Gene3D" id="3.30.420.10">
    <property type="entry name" value="Ribonuclease H-like superfamily/Ribonuclease H"/>
    <property type="match status" value="1"/>
</dbReference>
<feature type="domain" description="Integrase zinc-binding" evidence="1">
    <location>
        <begin position="20"/>
        <end position="77"/>
    </location>
</feature>
<dbReference type="Proteomes" id="UP000325315">
    <property type="component" value="Unassembled WGS sequence"/>
</dbReference>
<dbReference type="InterPro" id="IPR056924">
    <property type="entry name" value="SH3_Tf2-1"/>
</dbReference>
<dbReference type="InterPro" id="IPR036397">
    <property type="entry name" value="RNaseH_sf"/>
</dbReference>
<dbReference type="Gene3D" id="1.10.340.70">
    <property type="match status" value="1"/>
</dbReference>
<dbReference type="AlphaFoldDB" id="A0A5B6W8F7"/>
<evidence type="ECO:0000259" key="1">
    <source>
        <dbReference type="Pfam" id="PF17921"/>
    </source>
</evidence>
<dbReference type="SUPFAM" id="SSF53098">
    <property type="entry name" value="Ribonuclease H-like"/>
    <property type="match status" value="1"/>
</dbReference>
<dbReference type="InterPro" id="IPR016197">
    <property type="entry name" value="Chromo-like_dom_sf"/>
</dbReference>
<accession>A0A5B6W8F7</accession>
<name>A0A5B6W8F7_9ROSI</name>
<dbReference type="OrthoDB" id="1600023at2759"/>
<keyword evidence="4" id="KW-1185">Reference proteome</keyword>
<evidence type="ECO:0000313" key="4">
    <source>
        <dbReference type="Proteomes" id="UP000325315"/>
    </source>
</evidence>
<organism evidence="3 4">
    <name type="scientific">Gossypium australe</name>
    <dbReference type="NCBI Taxonomy" id="47621"/>
    <lineage>
        <taxon>Eukaryota</taxon>
        <taxon>Viridiplantae</taxon>
        <taxon>Streptophyta</taxon>
        <taxon>Embryophyta</taxon>
        <taxon>Tracheophyta</taxon>
        <taxon>Spermatophyta</taxon>
        <taxon>Magnoliopsida</taxon>
        <taxon>eudicotyledons</taxon>
        <taxon>Gunneridae</taxon>
        <taxon>Pentapetalae</taxon>
        <taxon>rosids</taxon>
        <taxon>malvids</taxon>
        <taxon>Malvales</taxon>
        <taxon>Malvaceae</taxon>
        <taxon>Malvoideae</taxon>
        <taxon>Gossypium</taxon>
    </lineage>
</organism>
<dbReference type="PANTHER" id="PTHR45835">
    <property type="entry name" value="YALI0A06105P"/>
    <property type="match status" value="1"/>
</dbReference>
<dbReference type="InterPro" id="IPR012337">
    <property type="entry name" value="RNaseH-like_sf"/>
</dbReference>
<dbReference type="PANTHER" id="PTHR45835:SF99">
    <property type="entry name" value="CHROMO DOMAIN-CONTAINING PROTEIN-RELATED"/>
    <property type="match status" value="1"/>
</dbReference>
<dbReference type="Pfam" id="PF24626">
    <property type="entry name" value="SH3_Tf2-1"/>
    <property type="match status" value="1"/>
</dbReference>
<evidence type="ECO:0000313" key="3">
    <source>
        <dbReference type="EMBL" id="KAA3477152.1"/>
    </source>
</evidence>
<sequence length="403" mass="47986">MEIDSKGTLRLHSRLCVPNQEDLKQSILFEAHHGSFAIHPGNNKMYQDLKPFYWWKRMKRYIVEYVSKCLTCQLMKAEHQVPLGLLQPITIPERKWERITMDFVIKLPLSSKKKDAIWLTKFTNFLPVRTDYSMEKYARLYIDEIVRLHEVPEKLHETLGTMLNFSTVFHPQTDGQSERVIQILEDMLRSCIIKFEGSWEKYLPLVEFAYKNSYQSSIQMAPYEALYGRKCRIPVCWTELNENKLLGLDLIKETKEKKSYANLKRKDIQYNVGEKVFLKVSPWKKVLRFGKKGKLSLRFIGLYEFLERVGPVTYRLALPPELEKIHNVFHVSMLQRYRFDSSHMITLEVIDIQLNLTYEEEPIKILAREVKELRIKRVPLVKVLWRHHNTEEATWETEETMRQ</sequence>
<feature type="domain" description="Tf2-1-like SH3-like" evidence="2">
    <location>
        <begin position="273"/>
        <end position="338"/>
    </location>
</feature>
<dbReference type="InterPro" id="IPR041588">
    <property type="entry name" value="Integrase_H2C2"/>
</dbReference>
<comment type="caution">
    <text evidence="3">The sequence shown here is derived from an EMBL/GenBank/DDBJ whole genome shotgun (WGS) entry which is preliminary data.</text>
</comment>